<reference evidence="2" key="1">
    <citation type="submission" date="2021-02" db="EMBL/GenBank/DDBJ databases">
        <authorList>
            <person name="Nieuwenhuis M."/>
            <person name="Van De Peppel L.J.J."/>
        </authorList>
    </citation>
    <scope>NUCLEOTIDE SEQUENCE</scope>
    <source>
        <strain evidence="2">D49</strain>
    </source>
</reference>
<feature type="region of interest" description="Disordered" evidence="1">
    <location>
        <begin position="225"/>
        <end position="251"/>
    </location>
</feature>
<dbReference type="InterPro" id="IPR015915">
    <property type="entry name" value="Kelch-typ_b-propeller"/>
</dbReference>
<gene>
    <name evidence="2" type="ORF">H0H81_007640</name>
</gene>
<dbReference type="InterPro" id="IPR052456">
    <property type="entry name" value="CTLH_complex_component"/>
</dbReference>
<proteinExistence type="predicted"/>
<feature type="compositionally biased region" description="Basic and acidic residues" evidence="1">
    <location>
        <begin position="237"/>
        <end position="246"/>
    </location>
</feature>
<comment type="caution">
    <text evidence="2">The sequence shown here is derived from an EMBL/GenBank/DDBJ whole genome shotgun (WGS) entry which is preliminary data.</text>
</comment>
<dbReference type="AlphaFoldDB" id="A0A9P7G202"/>
<organism evidence="2 3">
    <name type="scientific">Sphagnurus paluster</name>
    <dbReference type="NCBI Taxonomy" id="117069"/>
    <lineage>
        <taxon>Eukaryota</taxon>
        <taxon>Fungi</taxon>
        <taxon>Dikarya</taxon>
        <taxon>Basidiomycota</taxon>
        <taxon>Agaricomycotina</taxon>
        <taxon>Agaricomycetes</taxon>
        <taxon>Agaricomycetidae</taxon>
        <taxon>Agaricales</taxon>
        <taxon>Tricholomatineae</taxon>
        <taxon>Lyophyllaceae</taxon>
        <taxon>Sphagnurus</taxon>
    </lineage>
</organism>
<sequence length="428" mass="47449">MVIEPNTQTLYIFAGQRDDKYLSDMYSYDIATNTATELYSNFSTAGGPEACFTQRAVLDPELREFYVLCGLTRSQHAGALTTLAAEAPNWMFSYSSCPGTWTQILPQPPAHQGPFTNDGDVVHAEEPQPRYAHQVVYNPHTKTLFMHGGNAGFAGEMERAGGGRGHEGRLDDLWQMTLARFREMCEDSAPIKALSFLQTDVSAVVDHNDPSETDTFRSLLTYLLSPPSPSMKPTSPEAHDTSRKDQQITTAPDMDERWTDQLIEDESSDDTMSMHAVDPRALCAVQDPLEREVMEVTDSSLPQGKLTGVRFAQRNEVFENLLGFVSAEQKQPTAIIPAVAMFPPIARTILYSDLSDELLASVAGNAPRKVKEAPLKWLAIFRSRDNSFANAVAQRIRVAEVSVVKNPEDPRRKEGRVVCELEVTKGVC</sequence>
<dbReference type="Proteomes" id="UP000717328">
    <property type="component" value="Unassembled WGS sequence"/>
</dbReference>
<dbReference type="OrthoDB" id="10052615at2759"/>
<dbReference type="GO" id="GO:0005737">
    <property type="term" value="C:cytoplasm"/>
    <property type="evidence" value="ECO:0007669"/>
    <property type="project" value="TreeGrafter"/>
</dbReference>
<evidence type="ECO:0000256" key="1">
    <source>
        <dbReference type="SAM" id="MobiDB-lite"/>
    </source>
</evidence>
<name>A0A9P7G202_9AGAR</name>
<dbReference type="Gene3D" id="2.120.10.80">
    <property type="entry name" value="Kelch-type beta propeller"/>
    <property type="match status" value="1"/>
</dbReference>
<keyword evidence="3" id="KW-1185">Reference proteome</keyword>
<reference evidence="2" key="2">
    <citation type="submission" date="2021-10" db="EMBL/GenBank/DDBJ databases">
        <title>Phylogenomics reveals ancestral predisposition of the termite-cultivated fungus Termitomyces towards a domesticated lifestyle.</title>
        <authorList>
            <person name="Auxier B."/>
            <person name="Grum-Grzhimaylo A."/>
            <person name="Cardenas M.E."/>
            <person name="Lodge J.D."/>
            <person name="Laessoe T."/>
            <person name="Pedersen O."/>
            <person name="Smith M.E."/>
            <person name="Kuyper T.W."/>
            <person name="Franco-Molano E.A."/>
            <person name="Baroni T.J."/>
            <person name="Aanen D.K."/>
        </authorList>
    </citation>
    <scope>NUCLEOTIDE SEQUENCE</scope>
    <source>
        <strain evidence="2">D49</strain>
    </source>
</reference>
<evidence type="ECO:0000313" key="3">
    <source>
        <dbReference type="Proteomes" id="UP000717328"/>
    </source>
</evidence>
<accession>A0A9P7G202</accession>
<dbReference type="PANTHER" id="PTHR15526">
    <property type="entry name" value="MUSKELIN"/>
    <property type="match status" value="1"/>
</dbReference>
<dbReference type="SUPFAM" id="SSF117281">
    <property type="entry name" value="Kelch motif"/>
    <property type="match status" value="1"/>
</dbReference>
<dbReference type="PANTHER" id="PTHR15526:SF5">
    <property type="entry name" value="MUSKELIN"/>
    <property type="match status" value="1"/>
</dbReference>
<protein>
    <submittedName>
        <fullName evidence="2">Uncharacterized protein</fullName>
    </submittedName>
</protein>
<feature type="compositionally biased region" description="Low complexity" evidence="1">
    <location>
        <begin position="225"/>
        <end position="236"/>
    </location>
</feature>
<dbReference type="EMBL" id="JABCKI010005734">
    <property type="protein sequence ID" value="KAG5639027.1"/>
    <property type="molecule type" value="Genomic_DNA"/>
</dbReference>
<evidence type="ECO:0000313" key="2">
    <source>
        <dbReference type="EMBL" id="KAG5639027.1"/>
    </source>
</evidence>